<dbReference type="SUPFAM" id="SSF50978">
    <property type="entry name" value="WD40 repeat-like"/>
    <property type="match status" value="1"/>
</dbReference>
<feature type="compositionally biased region" description="Gly residues" evidence="4">
    <location>
        <begin position="70"/>
        <end position="86"/>
    </location>
</feature>
<dbReference type="PANTHER" id="PTHR44489">
    <property type="match status" value="1"/>
</dbReference>
<dbReference type="Proteomes" id="UP001314263">
    <property type="component" value="Unassembled WGS sequence"/>
</dbReference>
<evidence type="ECO:0000313" key="6">
    <source>
        <dbReference type="Proteomes" id="UP001314263"/>
    </source>
</evidence>
<dbReference type="PROSITE" id="PS50082">
    <property type="entry name" value="WD_REPEATS_2"/>
    <property type="match status" value="2"/>
</dbReference>
<dbReference type="InterPro" id="IPR019775">
    <property type="entry name" value="WD40_repeat_CS"/>
</dbReference>
<dbReference type="EMBL" id="CAUYUE010000009">
    <property type="protein sequence ID" value="CAK0783822.1"/>
    <property type="molecule type" value="Genomic_DNA"/>
</dbReference>
<accession>A0AAV1IC57</accession>
<dbReference type="InterPro" id="IPR001680">
    <property type="entry name" value="WD40_rpt"/>
</dbReference>
<dbReference type="PRINTS" id="PR00320">
    <property type="entry name" value="GPROTEINBRPT"/>
</dbReference>
<protein>
    <submittedName>
        <fullName evidence="5">Uncharacterized protein</fullName>
    </submittedName>
</protein>
<feature type="region of interest" description="Disordered" evidence="4">
    <location>
        <begin position="1"/>
        <end position="133"/>
    </location>
</feature>
<dbReference type="AlphaFoldDB" id="A0AAV1IC57"/>
<feature type="compositionally biased region" description="Gly residues" evidence="4">
    <location>
        <begin position="34"/>
        <end position="49"/>
    </location>
</feature>
<feature type="compositionally biased region" description="Basic and acidic residues" evidence="4">
    <location>
        <begin position="122"/>
        <end position="133"/>
    </location>
</feature>
<dbReference type="Pfam" id="PF00400">
    <property type="entry name" value="WD40"/>
    <property type="match status" value="3"/>
</dbReference>
<dbReference type="PROSITE" id="PS00678">
    <property type="entry name" value="WD_REPEATS_1"/>
    <property type="match status" value="1"/>
</dbReference>
<keyword evidence="2" id="KW-0677">Repeat</keyword>
<dbReference type="SMART" id="SM00320">
    <property type="entry name" value="WD40"/>
    <property type="match status" value="4"/>
</dbReference>
<keyword evidence="1 3" id="KW-0853">WD repeat</keyword>
<dbReference type="PANTHER" id="PTHR44489:SF1">
    <property type="entry name" value="ZINC FINGER CCCH DOMAIN-CONTAINING PROTEIN 63"/>
    <property type="match status" value="1"/>
</dbReference>
<dbReference type="InterPro" id="IPR015943">
    <property type="entry name" value="WD40/YVTN_repeat-like_dom_sf"/>
</dbReference>
<dbReference type="PROSITE" id="PS50294">
    <property type="entry name" value="WD_REPEATS_REGION"/>
    <property type="match status" value="2"/>
</dbReference>
<organism evidence="5 6">
    <name type="scientific">Coccomyxa viridis</name>
    <dbReference type="NCBI Taxonomy" id="1274662"/>
    <lineage>
        <taxon>Eukaryota</taxon>
        <taxon>Viridiplantae</taxon>
        <taxon>Chlorophyta</taxon>
        <taxon>core chlorophytes</taxon>
        <taxon>Trebouxiophyceae</taxon>
        <taxon>Trebouxiophyceae incertae sedis</taxon>
        <taxon>Coccomyxaceae</taxon>
        <taxon>Coccomyxa</taxon>
    </lineage>
</organism>
<feature type="compositionally biased region" description="Low complexity" evidence="4">
    <location>
        <begin position="87"/>
        <end position="96"/>
    </location>
</feature>
<evidence type="ECO:0000256" key="1">
    <source>
        <dbReference type="ARBA" id="ARBA00022574"/>
    </source>
</evidence>
<comment type="caution">
    <text evidence="5">The sequence shown here is derived from an EMBL/GenBank/DDBJ whole genome shotgun (WGS) entry which is preliminary data.</text>
</comment>
<dbReference type="InterPro" id="IPR036322">
    <property type="entry name" value="WD40_repeat_dom_sf"/>
</dbReference>
<evidence type="ECO:0000256" key="3">
    <source>
        <dbReference type="PROSITE-ProRule" id="PRU00221"/>
    </source>
</evidence>
<evidence type="ECO:0000256" key="4">
    <source>
        <dbReference type="SAM" id="MobiDB-lite"/>
    </source>
</evidence>
<dbReference type="Gene3D" id="2.130.10.10">
    <property type="entry name" value="YVTN repeat-like/Quinoprotein amine dehydrogenase"/>
    <property type="match status" value="2"/>
</dbReference>
<name>A0AAV1IC57_9CHLO</name>
<proteinExistence type="predicted"/>
<evidence type="ECO:0000256" key="2">
    <source>
        <dbReference type="ARBA" id="ARBA00022737"/>
    </source>
</evidence>
<dbReference type="InterPro" id="IPR044715">
    <property type="entry name" value="WDR86-like"/>
</dbReference>
<reference evidence="5 6" key="1">
    <citation type="submission" date="2023-10" db="EMBL/GenBank/DDBJ databases">
        <authorList>
            <person name="Maclean D."/>
            <person name="Macfadyen A."/>
        </authorList>
    </citation>
    <scope>NUCLEOTIDE SEQUENCE [LARGE SCALE GENOMIC DNA]</scope>
</reference>
<gene>
    <name evidence="5" type="ORF">CVIRNUC_007022</name>
</gene>
<keyword evidence="6" id="KW-1185">Reference proteome</keyword>
<sequence>MYMDMQDGPSTSFQYRGRGGRNTSYRGRGRDDYQGGGGRNFGRSRGGYNGYEQRGQYEDDGYYDGRYSNGFGGNRGGNYNRGGGGRQQSQPRGRSNWGNQGRRAPPRGRGRDTQAGRQQQSRYDRPPQQRFDDQAKDVEFVGPALKGHESRITALLYDAASQQIYTGSKDETVRVWDAATGKCTSVVQVGGHVDSLLMESGYLFVGMHIANLPDKPGLIKVWNMQSGAQHDLPGHQAEVLALAASAGMLFSGGKDNSIRAWQFDAASSTFRPTVTITAAQGGHAGPVQVLLPFRHFLLSADWLGAIKVWDMATGQCLQTMQQAHKEPIMGLLQWENHIISCSLDGTIKVWNAIEPASPGAVLDINAAYVFPPEEPGKPAEQWGGVLTIAGAIDKEQKPLLMASYNDDGCVRLFDLPSFAERGSLPSMRDSRAIAAVPGDIMVAGDMYGTAKVWRWKPPHMALA</sequence>
<evidence type="ECO:0000313" key="5">
    <source>
        <dbReference type="EMBL" id="CAK0783822.1"/>
    </source>
</evidence>
<dbReference type="InterPro" id="IPR020472">
    <property type="entry name" value="WD40_PAC1"/>
</dbReference>
<feature type="repeat" description="WD" evidence="3">
    <location>
        <begin position="145"/>
        <end position="186"/>
    </location>
</feature>
<feature type="repeat" description="WD" evidence="3">
    <location>
        <begin position="232"/>
        <end position="271"/>
    </location>
</feature>